<feature type="compositionally biased region" description="Basic residues" evidence="1">
    <location>
        <begin position="50"/>
        <end position="59"/>
    </location>
</feature>
<reference evidence="2 3" key="1">
    <citation type="submission" date="2018-07" db="EMBL/GenBank/DDBJ databases">
        <title>Streptomyces species from bats.</title>
        <authorList>
            <person name="Dunlap C."/>
        </authorList>
    </citation>
    <scope>NUCLEOTIDE SEQUENCE [LARGE SCALE GENOMIC DNA]</scope>
    <source>
        <strain evidence="2 3">AC230</strain>
    </source>
</reference>
<protein>
    <submittedName>
        <fullName evidence="2">Uncharacterized protein</fullName>
    </submittedName>
</protein>
<feature type="region of interest" description="Disordered" evidence="1">
    <location>
        <begin position="1"/>
        <end position="59"/>
    </location>
</feature>
<dbReference type="EMBL" id="QQNA01000445">
    <property type="protein sequence ID" value="RDG30379.1"/>
    <property type="molecule type" value="Genomic_DNA"/>
</dbReference>
<evidence type="ECO:0000313" key="2">
    <source>
        <dbReference type="EMBL" id="RDG30379.1"/>
    </source>
</evidence>
<sequence length="59" mass="6351">MSPSPCPPSPCPPSPCPPSPPVRASRTSGRRRPPLCRNYWRAHGGWPSRTGRHGGGRPP</sequence>
<comment type="caution">
    <text evidence="2">The sequence shown here is derived from an EMBL/GenBank/DDBJ whole genome shotgun (WGS) entry which is preliminary data.</text>
</comment>
<name>A0A370AQG7_9ACTN</name>
<evidence type="ECO:0000313" key="3">
    <source>
        <dbReference type="Proteomes" id="UP000253741"/>
    </source>
</evidence>
<organism evidence="2 3">
    <name type="scientific">Streptomyces corynorhini</name>
    <dbReference type="NCBI Taxonomy" id="2282652"/>
    <lineage>
        <taxon>Bacteria</taxon>
        <taxon>Bacillati</taxon>
        <taxon>Actinomycetota</taxon>
        <taxon>Actinomycetes</taxon>
        <taxon>Kitasatosporales</taxon>
        <taxon>Streptomycetaceae</taxon>
        <taxon>Streptomyces</taxon>
    </lineage>
</organism>
<evidence type="ECO:0000256" key="1">
    <source>
        <dbReference type="SAM" id="MobiDB-lite"/>
    </source>
</evidence>
<feature type="compositionally biased region" description="Pro residues" evidence="1">
    <location>
        <begin position="1"/>
        <end position="21"/>
    </location>
</feature>
<accession>A0A370AQG7</accession>
<dbReference type="AlphaFoldDB" id="A0A370AQG7"/>
<dbReference type="Proteomes" id="UP000253741">
    <property type="component" value="Unassembled WGS sequence"/>
</dbReference>
<proteinExistence type="predicted"/>
<gene>
    <name evidence="2" type="ORF">DVH02_34280</name>
</gene>
<keyword evidence="3" id="KW-1185">Reference proteome</keyword>